<organism evidence="2 3">
    <name type="scientific">Iamia majanohamensis</name>
    <dbReference type="NCBI Taxonomy" id="467976"/>
    <lineage>
        <taxon>Bacteria</taxon>
        <taxon>Bacillati</taxon>
        <taxon>Actinomycetota</taxon>
        <taxon>Acidimicrobiia</taxon>
        <taxon>Acidimicrobiales</taxon>
        <taxon>Iamiaceae</taxon>
        <taxon>Iamia</taxon>
    </lineage>
</organism>
<evidence type="ECO:0000313" key="3">
    <source>
        <dbReference type="Proteomes" id="UP001216390"/>
    </source>
</evidence>
<evidence type="ECO:0008006" key="4">
    <source>
        <dbReference type="Google" id="ProtNLM"/>
    </source>
</evidence>
<gene>
    <name evidence="2" type="ORF">PO878_04555</name>
</gene>
<protein>
    <recommendedName>
        <fullName evidence="4">Secreted protein</fullName>
    </recommendedName>
</protein>
<dbReference type="Proteomes" id="UP001216390">
    <property type="component" value="Chromosome"/>
</dbReference>
<reference evidence="2" key="1">
    <citation type="submission" date="2023-01" db="EMBL/GenBank/DDBJ databases">
        <title>The diversity of Class Acidimicrobiia in South China Sea sediment environments and the proposal of Iamia marina sp. nov., a novel species of the genus Iamia.</title>
        <authorList>
            <person name="He Y."/>
            <person name="Tian X."/>
        </authorList>
    </citation>
    <scope>NUCLEOTIDE SEQUENCE</scope>
    <source>
        <strain evidence="2">DSM 19957</strain>
    </source>
</reference>
<feature type="signal peptide" evidence="1">
    <location>
        <begin position="1"/>
        <end position="17"/>
    </location>
</feature>
<evidence type="ECO:0000313" key="2">
    <source>
        <dbReference type="EMBL" id="WCO67994.1"/>
    </source>
</evidence>
<dbReference type="RefSeq" id="WP_272737511.1">
    <property type="nucleotide sequence ID" value="NZ_CP116942.1"/>
</dbReference>
<evidence type="ECO:0000256" key="1">
    <source>
        <dbReference type="SAM" id="SignalP"/>
    </source>
</evidence>
<accession>A0AAE9YBI8</accession>
<dbReference type="AlphaFoldDB" id="A0AAE9YBI8"/>
<keyword evidence="1" id="KW-0732">Signal</keyword>
<proteinExistence type="predicted"/>
<feature type="chain" id="PRO_5042256432" description="Secreted protein" evidence="1">
    <location>
        <begin position="18"/>
        <end position="113"/>
    </location>
</feature>
<keyword evidence="3" id="KW-1185">Reference proteome</keyword>
<dbReference type="KEGG" id="ima:PO878_04555"/>
<dbReference type="EMBL" id="CP116942">
    <property type="protein sequence ID" value="WCO67994.1"/>
    <property type="molecule type" value="Genomic_DNA"/>
</dbReference>
<sequence length="113" mass="11938">MACGALLLLFLVAGCSAGRSVPDDYGATTERNFTEGCTTSMTEDPGDGPSYSTAAAQSVCGCAYEEVTSPTGLSYERFREINDSQEAEPSELPDDLREIIDRCRRADAGPDGG</sequence>
<name>A0AAE9YBI8_9ACTN</name>